<feature type="transmembrane region" description="Helical" evidence="6">
    <location>
        <begin position="184"/>
        <end position="202"/>
    </location>
</feature>
<name>A0ABY8ECY2_9FIRM</name>
<feature type="transmembrane region" description="Helical" evidence="6">
    <location>
        <begin position="26"/>
        <end position="45"/>
    </location>
</feature>
<dbReference type="PIRSF" id="PIRSF002808">
    <property type="entry name" value="Hexose_phosphate_transp"/>
    <property type="match status" value="1"/>
</dbReference>
<evidence type="ECO:0000259" key="7">
    <source>
        <dbReference type="PROSITE" id="PS50850"/>
    </source>
</evidence>
<keyword evidence="3 6" id="KW-0812">Transmembrane</keyword>
<evidence type="ECO:0000256" key="5">
    <source>
        <dbReference type="ARBA" id="ARBA00023136"/>
    </source>
</evidence>
<reference evidence="8 9" key="1">
    <citation type="submission" date="2023-03" db="EMBL/GenBank/DDBJ databases">
        <title>Complete genome sequence of Tepidibacter sp. SWIR-1, isolated from a deep-sea hydrothermal vent.</title>
        <authorList>
            <person name="Li X."/>
        </authorList>
    </citation>
    <scope>NUCLEOTIDE SEQUENCE [LARGE SCALE GENOMIC DNA]</scope>
    <source>
        <strain evidence="8 9">SWIR-1</strain>
    </source>
</reference>
<evidence type="ECO:0000256" key="6">
    <source>
        <dbReference type="SAM" id="Phobius"/>
    </source>
</evidence>
<feature type="transmembrane region" description="Helical" evidence="6">
    <location>
        <begin position="338"/>
        <end position="359"/>
    </location>
</feature>
<comment type="subcellular location">
    <subcellularLocation>
        <location evidence="1">Cell membrane</location>
        <topology evidence="1">Multi-pass membrane protein</topology>
    </subcellularLocation>
</comment>
<evidence type="ECO:0000313" key="9">
    <source>
        <dbReference type="Proteomes" id="UP001222800"/>
    </source>
</evidence>
<keyword evidence="5 6" id="KW-0472">Membrane</keyword>
<evidence type="ECO:0000256" key="2">
    <source>
        <dbReference type="ARBA" id="ARBA00022448"/>
    </source>
</evidence>
<dbReference type="InterPro" id="IPR011701">
    <property type="entry name" value="MFS"/>
</dbReference>
<dbReference type="InterPro" id="IPR000849">
    <property type="entry name" value="Sugar_P_transporter"/>
</dbReference>
<keyword evidence="2" id="KW-0813">Transport</keyword>
<protein>
    <submittedName>
        <fullName evidence="8">MFS transporter</fullName>
    </submittedName>
</protein>
<organism evidence="8 9">
    <name type="scientific">Tepidibacter hydrothermalis</name>
    <dbReference type="NCBI Taxonomy" id="3036126"/>
    <lineage>
        <taxon>Bacteria</taxon>
        <taxon>Bacillati</taxon>
        <taxon>Bacillota</taxon>
        <taxon>Clostridia</taxon>
        <taxon>Peptostreptococcales</taxon>
        <taxon>Peptostreptococcaceae</taxon>
        <taxon>Tepidibacter</taxon>
    </lineage>
</organism>
<proteinExistence type="predicted"/>
<feature type="transmembrane region" description="Helical" evidence="6">
    <location>
        <begin position="158"/>
        <end position="178"/>
    </location>
</feature>
<gene>
    <name evidence="8" type="ORF">P4S50_01510</name>
</gene>
<dbReference type="PANTHER" id="PTHR43826">
    <property type="entry name" value="GLUCOSE-6-PHOSPHATE EXCHANGER SLC37A4"/>
    <property type="match status" value="1"/>
</dbReference>
<sequence length="440" mass="47838">MASFNEAKTCDVLDKSKVDKMMKYRWIVWGVLAFAYIIVFFHRLAPGVVKDDLINEFNISGTTFANLGAMYFYAYMIMQIPAGMLADSLGARKTVSIGVLLSGIGSIVFGMAPTISLAFVGRLLVGIGVSVVFVPILKIQSVWFKESEFGIMSGITSFAGNLGGIIAQTPLALLVAAITWRSSFVVMGVFSIIISVLCYVIVRNDPKDMGYPSIAEIEGKDIKNVDRPKINMKKAVIQVVLNPGTWPGFFIFAGFFGAFVSLTGAWGNGYIADVYNVSKIQASNYMIFPVFGLAIGSIFIGVISDKMRKRKTPMMIFGSVYLLCWGIIVFGGRIDTSVLKIVLFILGFTCSTFVLGWACAKEVNPPEIAGISTSIVNIGGIFGAAIMPSILGGVFDKYSATLGSVELYSKAFMFCFLSALVGYVFVFLVKETNCRNIYSK</sequence>
<keyword evidence="9" id="KW-1185">Reference proteome</keyword>
<dbReference type="Pfam" id="PF07690">
    <property type="entry name" value="MFS_1"/>
    <property type="match status" value="1"/>
</dbReference>
<dbReference type="EMBL" id="CP120733">
    <property type="protein sequence ID" value="WFD10781.1"/>
    <property type="molecule type" value="Genomic_DNA"/>
</dbReference>
<dbReference type="Gene3D" id="1.20.1250.20">
    <property type="entry name" value="MFS general substrate transporter like domains"/>
    <property type="match status" value="2"/>
</dbReference>
<feature type="transmembrane region" description="Helical" evidence="6">
    <location>
        <begin position="315"/>
        <end position="332"/>
    </location>
</feature>
<accession>A0ABY8ECY2</accession>
<feature type="transmembrane region" description="Helical" evidence="6">
    <location>
        <begin position="95"/>
        <end position="113"/>
    </location>
</feature>
<feature type="transmembrane region" description="Helical" evidence="6">
    <location>
        <begin position="371"/>
        <end position="391"/>
    </location>
</feature>
<feature type="domain" description="Major facilitator superfamily (MFS) profile" evidence="7">
    <location>
        <begin position="28"/>
        <end position="434"/>
    </location>
</feature>
<dbReference type="InterPro" id="IPR051337">
    <property type="entry name" value="OPA_Antiporter"/>
</dbReference>
<dbReference type="InterPro" id="IPR020846">
    <property type="entry name" value="MFS_dom"/>
</dbReference>
<feature type="transmembrane region" description="Helical" evidence="6">
    <location>
        <begin position="411"/>
        <end position="429"/>
    </location>
</feature>
<dbReference type="SUPFAM" id="SSF103473">
    <property type="entry name" value="MFS general substrate transporter"/>
    <property type="match status" value="1"/>
</dbReference>
<dbReference type="InterPro" id="IPR036259">
    <property type="entry name" value="MFS_trans_sf"/>
</dbReference>
<feature type="transmembrane region" description="Helical" evidence="6">
    <location>
        <begin position="282"/>
        <end position="303"/>
    </location>
</feature>
<dbReference type="PANTHER" id="PTHR43826:SF3">
    <property type="entry name" value="GLUCOSE-6-PHOSPHATE EXCHANGER SLC37A4"/>
    <property type="match status" value="1"/>
</dbReference>
<dbReference type="Proteomes" id="UP001222800">
    <property type="component" value="Chromosome"/>
</dbReference>
<feature type="transmembrane region" description="Helical" evidence="6">
    <location>
        <begin position="239"/>
        <end position="262"/>
    </location>
</feature>
<evidence type="ECO:0000256" key="1">
    <source>
        <dbReference type="ARBA" id="ARBA00004651"/>
    </source>
</evidence>
<keyword evidence="4 6" id="KW-1133">Transmembrane helix</keyword>
<dbReference type="PROSITE" id="PS50850">
    <property type="entry name" value="MFS"/>
    <property type="match status" value="1"/>
</dbReference>
<evidence type="ECO:0000256" key="4">
    <source>
        <dbReference type="ARBA" id="ARBA00022989"/>
    </source>
</evidence>
<feature type="transmembrane region" description="Helical" evidence="6">
    <location>
        <begin position="57"/>
        <end position="74"/>
    </location>
</feature>
<evidence type="ECO:0000313" key="8">
    <source>
        <dbReference type="EMBL" id="WFD10781.1"/>
    </source>
</evidence>
<dbReference type="RefSeq" id="WP_277732747.1">
    <property type="nucleotide sequence ID" value="NZ_CP120733.1"/>
</dbReference>
<feature type="transmembrane region" description="Helical" evidence="6">
    <location>
        <begin position="119"/>
        <end position="137"/>
    </location>
</feature>
<evidence type="ECO:0000256" key="3">
    <source>
        <dbReference type="ARBA" id="ARBA00022692"/>
    </source>
</evidence>